<comment type="caution">
    <text evidence="2">The sequence shown here is derived from an EMBL/GenBank/DDBJ whole genome shotgun (WGS) entry which is preliminary data.</text>
</comment>
<reference evidence="2 3" key="1">
    <citation type="submission" date="2019-06" db="EMBL/GenBank/DDBJ databases">
        <title>Wine fermentation using esterase from Monascus purpureus.</title>
        <authorList>
            <person name="Geng C."/>
            <person name="Zhang Y."/>
        </authorList>
    </citation>
    <scope>NUCLEOTIDE SEQUENCE [LARGE SCALE GENOMIC DNA]</scope>
    <source>
        <strain evidence="2">HQ1</strain>
    </source>
</reference>
<accession>A0A507QLW8</accession>
<feature type="region of interest" description="Disordered" evidence="1">
    <location>
        <begin position="156"/>
        <end position="188"/>
    </location>
</feature>
<name>A0A507QLW8_MONPU</name>
<evidence type="ECO:0000313" key="2">
    <source>
        <dbReference type="EMBL" id="TQB68631.1"/>
    </source>
</evidence>
<gene>
    <name evidence="2" type="ORF">MPDQ_003144</name>
</gene>
<dbReference type="STRING" id="5098.A0A507QLW8"/>
<evidence type="ECO:0008006" key="4">
    <source>
        <dbReference type="Google" id="ProtNLM"/>
    </source>
</evidence>
<feature type="region of interest" description="Disordered" evidence="1">
    <location>
        <begin position="32"/>
        <end position="63"/>
    </location>
</feature>
<keyword evidence="3" id="KW-1185">Reference proteome</keyword>
<dbReference type="AlphaFoldDB" id="A0A507QLW8"/>
<dbReference type="Proteomes" id="UP000319663">
    <property type="component" value="Unassembled WGS sequence"/>
</dbReference>
<evidence type="ECO:0000256" key="1">
    <source>
        <dbReference type="SAM" id="MobiDB-lite"/>
    </source>
</evidence>
<dbReference type="EMBL" id="VIFY01000201">
    <property type="protein sequence ID" value="TQB68631.1"/>
    <property type="molecule type" value="Genomic_DNA"/>
</dbReference>
<proteinExistence type="predicted"/>
<organism evidence="2 3">
    <name type="scientific">Monascus purpureus</name>
    <name type="common">Red mold</name>
    <name type="synonym">Monascus anka</name>
    <dbReference type="NCBI Taxonomy" id="5098"/>
    <lineage>
        <taxon>Eukaryota</taxon>
        <taxon>Fungi</taxon>
        <taxon>Dikarya</taxon>
        <taxon>Ascomycota</taxon>
        <taxon>Pezizomycotina</taxon>
        <taxon>Eurotiomycetes</taxon>
        <taxon>Eurotiomycetidae</taxon>
        <taxon>Eurotiales</taxon>
        <taxon>Aspergillaceae</taxon>
        <taxon>Monascus</taxon>
    </lineage>
</organism>
<evidence type="ECO:0000313" key="3">
    <source>
        <dbReference type="Proteomes" id="UP000319663"/>
    </source>
</evidence>
<protein>
    <recommendedName>
        <fullName evidence="4">SWIM-type domain-containing protein</fullName>
    </recommendedName>
</protein>
<sequence length="247" mass="27421">MVLSSPHIPNTHLPSASRFVDRLIVQLSDCELPEDSHDSIPGYEPSPSRRSHDQGRIENPLSSLPLPQLSKVKPLLLTLHCLFPNELLLALDILDRKLIRRLIVEGEETFFVISTSSPQPAQSQSQFTSSREHTTKSYEVRLRAWNCTCPNFTLSTFQDPEPSIPEPGPGKDSLESSQNHNDDDPSQHQGYLFGGSLTVSRSSPLCVCKHLLACLLAARCPALFGRGVEDRPASTWELIAWCAGWAE</sequence>